<dbReference type="Proteomes" id="UP000032675">
    <property type="component" value="Unassembled WGS sequence"/>
</dbReference>
<dbReference type="EMBL" id="BANI01000324">
    <property type="protein sequence ID" value="GAN98037.1"/>
    <property type="molecule type" value="Genomic_DNA"/>
</dbReference>
<comment type="caution">
    <text evidence="1">The sequence shown here is derived from an EMBL/GenBank/DDBJ whole genome shotgun (WGS) entry which is preliminary data.</text>
</comment>
<sequence>MNDEAVTDQLRKALAQAAGDAAQAKVMPVVKMIAAQQLVVMDLMQMLVDAKVLHADEIAAHMRHHIDHTDAKDMAARTLFEQVRARFASGVKPS</sequence>
<gene>
    <name evidence="1" type="ORF">Geu3261_0387_004</name>
</gene>
<evidence type="ECO:0000313" key="1">
    <source>
        <dbReference type="EMBL" id="GAN98037.1"/>
    </source>
</evidence>
<protein>
    <submittedName>
        <fullName evidence="1">Uncharacterized protein</fullName>
    </submittedName>
</protein>
<reference evidence="1 2" key="1">
    <citation type="submission" date="2012-11" db="EMBL/GenBank/DDBJ databases">
        <title>Whole genome sequence of Gluconacetobacter europaeus NBRC3261.</title>
        <authorList>
            <person name="Azuma Y."/>
            <person name="Higashiura N."/>
            <person name="Hirakawa H."/>
            <person name="Matsushita K."/>
        </authorList>
    </citation>
    <scope>NUCLEOTIDE SEQUENCE [LARGE SCALE GENOMIC DNA]</scope>
    <source>
        <strain evidence="1 2">NBRC 3261</strain>
    </source>
</reference>
<evidence type="ECO:0000313" key="2">
    <source>
        <dbReference type="Proteomes" id="UP000032675"/>
    </source>
</evidence>
<proteinExistence type="predicted"/>
<accession>A0A0D6Q386</accession>
<organism evidence="1 2">
    <name type="scientific">Komagataeibacter europaeus NBRC 3261</name>
    <dbReference type="NCBI Taxonomy" id="1234669"/>
    <lineage>
        <taxon>Bacteria</taxon>
        <taxon>Pseudomonadati</taxon>
        <taxon>Pseudomonadota</taxon>
        <taxon>Alphaproteobacteria</taxon>
        <taxon>Acetobacterales</taxon>
        <taxon>Acetobacteraceae</taxon>
        <taxon>Komagataeibacter</taxon>
    </lineage>
</organism>
<dbReference type="AlphaFoldDB" id="A0A0D6Q386"/>
<dbReference type="RefSeq" id="WP_010512245.1">
    <property type="nucleotide sequence ID" value="NZ_BANI01000324.1"/>
</dbReference>
<name>A0A0D6Q386_KOMEU</name>